<dbReference type="PANTHER" id="PTHR33067">
    <property type="entry name" value="RNA-DIRECTED DNA POLYMERASE-RELATED"/>
    <property type="match status" value="1"/>
</dbReference>
<dbReference type="InterPro" id="IPR021109">
    <property type="entry name" value="Peptidase_aspartic_dom_sf"/>
</dbReference>
<keyword evidence="2" id="KW-1185">Reference proteome</keyword>
<reference evidence="1" key="1">
    <citation type="journal article" date="2012" name="Nat. Biotechnol.">
        <title>Draft genome sequence of pigeonpea (Cajanus cajan), an orphan legume crop of resource-poor farmers.</title>
        <authorList>
            <person name="Varshney R.K."/>
            <person name="Chen W."/>
            <person name="Li Y."/>
            <person name="Bharti A.K."/>
            <person name="Saxena R.K."/>
            <person name="Schlueter J.A."/>
            <person name="Donoghue M.T."/>
            <person name="Azam S."/>
            <person name="Fan G."/>
            <person name="Whaley A.M."/>
            <person name="Farmer A.D."/>
            <person name="Sheridan J."/>
            <person name="Iwata A."/>
            <person name="Tuteja R."/>
            <person name="Penmetsa R.V."/>
            <person name="Wu W."/>
            <person name="Upadhyaya H.D."/>
            <person name="Yang S.P."/>
            <person name="Shah T."/>
            <person name="Saxena K.B."/>
            <person name="Michael T."/>
            <person name="McCombie W.R."/>
            <person name="Yang B."/>
            <person name="Zhang G."/>
            <person name="Yang H."/>
            <person name="Wang J."/>
            <person name="Spillane C."/>
            <person name="Cook D.R."/>
            <person name="May G.D."/>
            <person name="Xu X."/>
            <person name="Jackson S.A."/>
        </authorList>
    </citation>
    <scope>NUCLEOTIDE SEQUENCE [LARGE SCALE GENOMIC DNA]</scope>
</reference>
<evidence type="ECO:0000313" key="1">
    <source>
        <dbReference type="EMBL" id="KYP53120.1"/>
    </source>
</evidence>
<proteinExistence type="predicted"/>
<evidence type="ECO:0000313" key="2">
    <source>
        <dbReference type="Proteomes" id="UP000075243"/>
    </source>
</evidence>
<dbReference type="Gene3D" id="2.40.70.10">
    <property type="entry name" value="Acid Proteases"/>
    <property type="match status" value="1"/>
</dbReference>
<dbReference type="Proteomes" id="UP000075243">
    <property type="component" value="Unassembled WGS sequence"/>
</dbReference>
<protein>
    <submittedName>
        <fullName evidence="1">Uncharacterized protein</fullName>
    </submittedName>
</protein>
<dbReference type="Gramene" id="C.cajan_24844.t">
    <property type="protein sequence ID" value="C.cajan_24844.t.cds1"/>
    <property type="gene ID" value="C.cajan_24844"/>
</dbReference>
<accession>A0A151SE68</accession>
<dbReference type="PANTHER" id="PTHR33067:SF35">
    <property type="entry name" value="ASPARTIC PEPTIDASE DDI1-TYPE DOMAIN-CONTAINING PROTEIN"/>
    <property type="match status" value="1"/>
</dbReference>
<dbReference type="AlphaFoldDB" id="A0A151SE68"/>
<dbReference type="EMBL" id="KQ483416">
    <property type="protein sequence ID" value="KYP53120.1"/>
    <property type="molecule type" value="Genomic_DNA"/>
</dbReference>
<name>A0A151SE68_CAJCA</name>
<gene>
    <name evidence="1" type="ORF">KK1_024942</name>
</gene>
<organism evidence="1 2">
    <name type="scientific">Cajanus cajan</name>
    <name type="common">Pigeon pea</name>
    <name type="synonym">Cajanus indicus</name>
    <dbReference type="NCBI Taxonomy" id="3821"/>
    <lineage>
        <taxon>Eukaryota</taxon>
        <taxon>Viridiplantae</taxon>
        <taxon>Streptophyta</taxon>
        <taxon>Embryophyta</taxon>
        <taxon>Tracheophyta</taxon>
        <taxon>Spermatophyta</taxon>
        <taxon>Magnoliopsida</taxon>
        <taxon>eudicotyledons</taxon>
        <taxon>Gunneridae</taxon>
        <taxon>Pentapetalae</taxon>
        <taxon>rosids</taxon>
        <taxon>fabids</taxon>
        <taxon>Fabales</taxon>
        <taxon>Fabaceae</taxon>
        <taxon>Papilionoideae</taxon>
        <taxon>50 kb inversion clade</taxon>
        <taxon>NPAAA clade</taxon>
        <taxon>indigoferoid/millettioid clade</taxon>
        <taxon>Phaseoleae</taxon>
        <taxon>Cajanus</taxon>
    </lineage>
</organism>
<sequence>MPLFMLKMIGDVEVRPTRMTLQLVDKFVKYHHGIIEDLLVKVDKFLLPVVFGVMDMEKDYEVSLILGRPFMKIAKVIIDVDVGKMKVWL</sequence>